<dbReference type="PANTHER" id="PTHR43792:SF1">
    <property type="entry name" value="N-ACETYLTRANSFERASE DOMAIN-CONTAINING PROTEIN"/>
    <property type="match status" value="1"/>
</dbReference>
<dbReference type="OrthoDB" id="6293260at2"/>
<reference evidence="3 4" key="1">
    <citation type="submission" date="2019-04" db="EMBL/GenBank/DDBJ databases">
        <title>Shimia ponticola sp. nov., isolated from seawater.</title>
        <authorList>
            <person name="Kim Y.-O."/>
            <person name="Yoon J.-H."/>
        </authorList>
    </citation>
    <scope>NUCLEOTIDE SEQUENCE [LARGE SCALE GENOMIC DNA]</scope>
    <source>
        <strain evidence="3 4">MYP11</strain>
    </source>
</reference>
<organism evidence="3 4">
    <name type="scientific">Aliishimia ponticola</name>
    <dbReference type="NCBI Taxonomy" id="2499833"/>
    <lineage>
        <taxon>Bacteria</taxon>
        <taxon>Pseudomonadati</taxon>
        <taxon>Pseudomonadota</taxon>
        <taxon>Alphaproteobacteria</taxon>
        <taxon>Rhodobacterales</taxon>
        <taxon>Paracoccaceae</taxon>
        <taxon>Aliishimia</taxon>
    </lineage>
</organism>
<sequence length="184" mass="20495">MTIALSNTPALETERLILRAPQADDWPQWRAMTRSERSRFIRAADMTDGLAWRAMGHIIGHWVLRGWGNFVITRKGDNTALGMTGPWFPQGWPEPEIGWSIWSAEVEGTGIAFEAAQAARDFAFGTLGWQTAVSYIVAENTRSIALAERLGARLDPTADHPKPAQKKDTDETVLVYRHPKPEAA</sequence>
<dbReference type="InterPro" id="IPR000182">
    <property type="entry name" value="GNAT_dom"/>
</dbReference>
<evidence type="ECO:0000313" key="3">
    <source>
        <dbReference type="EMBL" id="THH35087.1"/>
    </source>
</evidence>
<protein>
    <submittedName>
        <fullName evidence="3">N-acetyltransferase</fullName>
    </submittedName>
</protein>
<comment type="caution">
    <text evidence="3">The sequence shown here is derived from an EMBL/GenBank/DDBJ whole genome shotgun (WGS) entry which is preliminary data.</text>
</comment>
<keyword evidence="4" id="KW-1185">Reference proteome</keyword>
<feature type="region of interest" description="Disordered" evidence="1">
    <location>
        <begin position="155"/>
        <end position="184"/>
    </location>
</feature>
<dbReference type="EMBL" id="SRKY01000004">
    <property type="protein sequence ID" value="THH35087.1"/>
    <property type="molecule type" value="Genomic_DNA"/>
</dbReference>
<dbReference type="PROSITE" id="PS51186">
    <property type="entry name" value="GNAT"/>
    <property type="match status" value="1"/>
</dbReference>
<dbReference type="SUPFAM" id="SSF55729">
    <property type="entry name" value="Acyl-CoA N-acyltransferases (Nat)"/>
    <property type="match status" value="1"/>
</dbReference>
<keyword evidence="3" id="KW-0808">Transferase</keyword>
<dbReference type="InterPro" id="IPR016181">
    <property type="entry name" value="Acyl_CoA_acyltransferase"/>
</dbReference>
<dbReference type="PANTHER" id="PTHR43792">
    <property type="entry name" value="GNAT FAMILY, PUTATIVE (AFU_ORTHOLOGUE AFUA_3G00765)-RELATED-RELATED"/>
    <property type="match status" value="1"/>
</dbReference>
<name>A0A4S4N9N7_9RHOB</name>
<dbReference type="GO" id="GO:0016747">
    <property type="term" value="F:acyltransferase activity, transferring groups other than amino-acyl groups"/>
    <property type="evidence" value="ECO:0007669"/>
    <property type="project" value="InterPro"/>
</dbReference>
<gene>
    <name evidence="3" type="ORF">E4Z66_14750</name>
</gene>
<dbReference type="RefSeq" id="WP_136463820.1">
    <property type="nucleotide sequence ID" value="NZ_SRKY01000004.1"/>
</dbReference>
<dbReference type="Proteomes" id="UP000306602">
    <property type="component" value="Unassembled WGS sequence"/>
</dbReference>
<accession>A0A4S4N9N7</accession>
<evidence type="ECO:0000259" key="2">
    <source>
        <dbReference type="PROSITE" id="PS51186"/>
    </source>
</evidence>
<feature type="domain" description="N-acetyltransferase" evidence="2">
    <location>
        <begin position="16"/>
        <end position="181"/>
    </location>
</feature>
<dbReference type="InterPro" id="IPR051531">
    <property type="entry name" value="N-acetyltransferase"/>
</dbReference>
<evidence type="ECO:0000256" key="1">
    <source>
        <dbReference type="SAM" id="MobiDB-lite"/>
    </source>
</evidence>
<dbReference type="Pfam" id="PF13302">
    <property type="entry name" value="Acetyltransf_3"/>
    <property type="match status" value="1"/>
</dbReference>
<evidence type="ECO:0000313" key="4">
    <source>
        <dbReference type="Proteomes" id="UP000306602"/>
    </source>
</evidence>
<dbReference type="AlphaFoldDB" id="A0A4S4N9N7"/>
<feature type="compositionally biased region" description="Basic and acidic residues" evidence="1">
    <location>
        <begin position="155"/>
        <end position="170"/>
    </location>
</feature>
<proteinExistence type="predicted"/>
<dbReference type="Gene3D" id="3.40.630.30">
    <property type="match status" value="1"/>
</dbReference>